<dbReference type="Proteomes" id="UP000267821">
    <property type="component" value="Unassembled WGS sequence"/>
</dbReference>
<accession>A0A3N4LHW4</accession>
<reference evidence="2 3" key="1">
    <citation type="journal article" date="2018" name="Nat. Ecol. Evol.">
        <title>Pezizomycetes genomes reveal the molecular basis of ectomycorrhizal truffle lifestyle.</title>
        <authorList>
            <person name="Murat C."/>
            <person name="Payen T."/>
            <person name="Noel B."/>
            <person name="Kuo A."/>
            <person name="Morin E."/>
            <person name="Chen J."/>
            <person name="Kohler A."/>
            <person name="Krizsan K."/>
            <person name="Balestrini R."/>
            <person name="Da Silva C."/>
            <person name="Montanini B."/>
            <person name="Hainaut M."/>
            <person name="Levati E."/>
            <person name="Barry K.W."/>
            <person name="Belfiori B."/>
            <person name="Cichocki N."/>
            <person name="Clum A."/>
            <person name="Dockter R.B."/>
            <person name="Fauchery L."/>
            <person name="Guy J."/>
            <person name="Iotti M."/>
            <person name="Le Tacon F."/>
            <person name="Lindquist E.A."/>
            <person name="Lipzen A."/>
            <person name="Malagnac F."/>
            <person name="Mello A."/>
            <person name="Molinier V."/>
            <person name="Miyauchi S."/>
            <person name="Poulain J."/>
            <person name="Riccioni C."/>
            <person name="Rubini A."/>
            <person name="Sitrit Y."/>
            <person name="Splivallo R."/>
            <person name="Traeger S."/>
            <person name="Wang M."/>
            <person name="Zifcakova L."/>
            <person name="Wipf D."/>
            <person name="Zambonelli A."/>
            <person name="Paolocci F."/>
            <person name="Nowrousian M."/>
            <person name="Ottonello S."/>
            <person name="Baldrian P."/>
            <person name="Spatafora J.W."/>
            <person name="Henrissat B."/>
            <person name="Nagy L.G."/>
            <person name="Aury J.M."/>
            <person name="Wincker P."/>
            <person name="Grigoriev I.V."/>
            <person name="Bonfante P."/>
            <person name="Martin F.M."/>
        </authorList>
    </citation>
    <scope>NUCLEOTIDE SEQUENCE [LARGE SCALE GENOMIC DNA]</scope>
    <source>
        <strain evidence="2 3">ATCC MYA-4762</strain>
    </source>
</reference>
<dbReference type="EMBL" id="ML121551">
    <property type="protein sequence ID" value="RPB22494.1"/>
    <property type="molecule type" value="Genomic_DNA"/>
</dbReference>
<dbReference type="OrthoDB" id="5499350at2759"/>
<gene>
    <name evidence="2" type="ORF">L211DRAFT_325741</name>
</gene>
<sequence>MKAQLKKFDYFLSDFAGFSTGRPIDALLSAARKKVEKMGRSADRQRRQELEEQVAYEVGGWQSIQRRRRWQKLRSWKRRWRGRGKNRRERREAKGRGMEKREPPKLVDVEDEYIDNNVFVLHGIPCQRLMADTTYTGCEEDRNAGDYGGTLAPGRA</sequence>
<evidence type="ECO:0000256" key="1">
    <source>
        <dbReference type="SAM" id="MobiDB-lite"/>
    </source>
</evidence>
<name>A0A3N4LHW4_9PEZI</name>
<protein>
    <submittedName>
        <fullName evidence="2">Uncharacterized protein</fullName>
    </submittedName>
</protein>
<evidence type="ECO:0000313" key="2">
    <source>
        <dbReference type="EMBL" id="RPB22494.1"/>
    </source>
</evidence>
<feature type="compositionally biased region" description="Basic and acidic residues" evidence="1">
    <location>
        <begin position="89"/>
        <end position="105"/>
    </location>
</feature>
<keyword evidence="3" id="KW-1185">Reference proteome</keyword>
<proteinExistence type="predicted"/>
<organism evidence="2 3">
    <name type="scientific">Terfezia boudieri ATCC MYA-4762</name>
    <dbReference type="NCBI Taxonomy" id="1051890"/>
    <lineage>
        <taxon>Eukaryota</taxon>
        <taxon>Fungi</taxon>
        <taxon>Dikarya</taxon>
        <taxon>Ascomycota</taxon>
        <taxon>Pezizomycotina</taxon>
        <taxon>Pezizomycetes</taxon>
        <taxon>Pezizales</taxon>
        <taxon>Pezizaceae</taxon>
        <taxon>Terfezia</taxon>
    </lineage>
</organism>
<evidence type="ECO:0000313" key="3">
    <source>
        <dbReference type="Proteomes" id="UP000267821"/>
    </source>
</evidence>
<dbReference type="AlphaFoldDB" id="A0A3N4LHW4"/>
<feature type="region of interest" description="Disordered" evidence="1">
    <location>
        <begin position="80"/>
        <end position="105"/>
    </location>
</feature>
<dbReference type="InParanoid" id="A0A3N4LHW4"/>